<reference evidence="22 23" key="1">
    <citation type="journal article" date="2019" name="Genome Biol. Evol.">
        <title>Insights into the evolution of the New World diploid cottons (Gossypium, subgenus Houzingenia) based on genome sequencing.</title>
        <authorList>
            <person name="Grover C.E."/>
            <person name="Arick M.A. 2nd"/>
            <person name="Thrash A."/>
            <person name="Conover J.L."/>
            <person name="Sanders W.S."/>
            <person name="Peterson D.G."/>
            <person name="Frelichowski J.E."/>
            <person name="Scheffler J.A."/>
            <person name="Scheffler B.E."/>
            <person name="Wendel J.F."/>
        </authorList>
    </citation>
    <scope>NUCLEOTIDE SEQUENCE [LARGE SCALE GENOMIC DNA]</scope>
    <source>
        <strain evidence="22">157</strain>
        <tissue evidence="22">Leaf</tissue>
    </source>
</reference>
<evidence type="ECO:0000256" key="7">
    <source>
        <dbReference type="ARBA" id="ARBA00022553"/>
    </source>
</evidence>
<evidence type="ECO:0000256" key="4">
    <source>
        <dbReference type="ARBA" id="ARBA00022494"/>
    </source>
</evidence>
<proteinExistence type="inferred from homology"/>
<keyword evidence="18" id="KW-0793">Thylakoid</keyword>
<keyword evidence="19 21" id="KW-0472">Membrane</keyword>
<dbReference type="PANTHER" id="PTHR33149">
    <property type="entry name" value="PHOTOSYSTEM II PROTEIN D1"/>
    <property type="match status" value="1"/>
</dbReference>
<keyword evidence="4" id="KW-0148">Chlorophyll</keyword>
<dbReference type="Gene3D" id="1.20.85.10">
    <property type="entry name" value="Photosystem II protein D1-like"/>
    <property type="match status" value="1"/>
</dbReference>
<evidence type="ECO:0000256" key="19">
    <source>
        <dbReference type="ARBA" id="ARBA00023136"/>
    </source>
</evidence>
<keyword evidence="15" id="KW-0157">Chromophore</keyword>
<evidence type="ECO:0000256" key="14">
    <source>
        <dbReference type="ARBA" id="ARBA00022990"/>
    </source>
</evidence>
<evidence type="ECO:0000256" key="11">
    <source>
        <dbReference type="ARBA" id="ARBA00022842"/>
    </source>
</evidence>
<evidence type="ECO:0008006" key="24">
    <source>
        <dbReference type="Google" id="ProtNLM"/>
    </source>
</evidence>
<dbReference type="GO" id="GO:0016168">
    <property type="term" value="F:chlorophyll binding"/>
    <property type="evidence" value="ECO:0007669"/>
    <property type="project" value="UniProtKB-KW"/>
</dbReference>
<dbReference type="InterPro" id="IPR000484">
    <property type="entry name" value="Photo_RC_L/M"/>
</dbReference>
<keyword evidence="10" id="KW-0479">Metal-binding</keyword>
<dbReference type="InterPro" id="IPR055266">
    <property type="entry name" value="D1/D2"/>
</dbReference>
<evidence type="ECO:0000256" key="13">
    <source>
        <dbReference type="ARBA" id="ARBA00022989"/>
    </source>
</evidence>
<keyword evidence="9 21" id="KW-0812">Transmembrane</keyword>
<evidence type="ECO:0000313" key="23">
    <source>
        <dbReference type="Proteomes" id="UP000593572"/>
    </source>
</evidence>
<feature type="transmembrane region" description="Helical" evidence="21">
    <location>
        <begin position="29"/>
        <end position="47"/>
    </location>
</feature>
<evidence type="ECO:0000256" key="6">
    <source>
        <dbReference type="ARBA" id="ARBA00022531"/>
    </source>
</evidence>
<feature type="non-terminal residue" evidence="22">
    <location>
        <position position="141"/>
    </location>
</feature>
<evidence type="ECO:0000256" key="16">
    <source>
        <dbReference type="ARBA" id="ARBA00023002"/>
    </source>
</evidence>
<keyword evidence="17" id="KW-0408">Iron</keyword>
<feature type="transmembrane region" description="Helical" evidence="21">
    <location>
        <begin position="59"/>
        <end position="80"/>
    </location>
</feature>
<evidence type="ECO:0000256" key="3">
    <source>
        <dbReference type="ARBA" id="ARBA00022448"/>
    </source>
</evidence>
<dbReference type="GO" id="GO:0009772">
    <property type="term" value="P:photosynthetic electron transport in photosystem II"/>
    <property type="evidence" value="ECO:0007669"/>
    <property type="project" value="InterPro"/>
</dbReference>
<evidence type="ECO:0000256" key="21">
    <source>
        <dbReference type="SAM" id="Phobius"/>
    </source>
</evidence>
<evidence type="ECO:0000256" key="9">
    <source>
        <dbReference type="ARBA" id="ARBA00022692"/>
    </source>
</evidence>
<dbReference type="AlphaFoldDB" id="A0A7J8LKI1"/>
<protein>
    <recommendedName>
        <fullName evidence="24">Photosystem II protein D1</fullName>
    </recommendedName>
</protein>
<keyword evidence="5" id="KW-0150">Chloroplast</keyword>
<dbReference type="GO" id="GO:0009535">
    <property type="term" value="C:chloroplast thylakoid membrane"/>
    <property type="evidence" value="ECO:0007669"/>
    <property type="project" value="TreeGrafter"/>
</dbReference>
<keyword evidence="14" id="KW-0007">Acetylation</keyword>
<organism evidence="22 23">
    <name type="scientific">Gossypium lobatum</name>
    <dbReference type="NCBI Taxonomy" id="34289"/>
    <lineage>
        <taxon>Eukaryota</taxon>
        <taxon>Viridiplantae</taxon>
        <taxon>Streptophyta</taxon>
        <taxon>Embryophyta</taxon>
        <taxon>Tracheophyta</taxon>
        <taxon>Spermatophyta</taxon>
        <taxon>Magnoliopsida</taxon>
        <taxon>eudicotyledons</taxon>
        <taxon>Gunneridae</taxon>
        <taxon>Pentapetalae</taxon>
        <taxon>rosids</taxon>
        <taxon>malvids</taxon>
        <taxon>Malvales</taxon>
        <taxon>Malvaceae</taxon>
        <taxon>Malvoideae</taxon>
        <taxon>Gossypium</taxon>
    </lineage>
</organism>
<keyword evidence="6" id="KW-0602">Photosynthesis</keyword>
<evidence type="ECO:0000256" key="20">
    <source>
        <dbReference type="ARBA" id="ARBA00023276"/>
    </source>
</evidence>
<comment type="subcellular location">
    <subcellularLocation>
        <location evidence="1">Membrane</location>
        <topology evidence="1">Multi-pass membrane protein</topology>
    </subcellularLocation>
</comment>
<evidence type="ECO:0000313" key="22">
    <source>
        <dbReference type="EMBL" id="MBA0552913.1"/>
    </source>
</evidence>
<keyword evidence="7" id="KW-0597">Phosphoprotein</keyword>
<dbReference type="Pfam" id="PF00124">
    <property type="entry name" value="Photo_RC"/>
    <property type="match status" value="1"/>
</dbReference>
<evidence type="ECO:0000256" key="17">
    <source>
        <dbReference type="ARBA" id="ARBA00023004"/>
    </source>
</evidence>
<comment type="caution">
    <text evidence="22">The sequence shown here is derived from an EMBL/GenBank/DDBJ whole genome shotgun (WGS) entry which is preliminary data.</text>
</comment>
<keyword evidence="16" id="KW-0560">Oxidoreductase</keyword>
<comment type="similarity">
    <text evidence="2">Belongs to the reaction center PufL/M/PsbA/D family.</text>
</comment>
<evidence type="ECO:0000256" key="5">
    <source>
        <dbReference type="ARBA" id="ARBA00022528"/>
    </source>
</evidence>
<dbReference type="GO" id="GO:0009523">
    <property type="term" value="C:photosystem II"/>
    <property type="evidence" value="ECO:0007669"/>
    <property type="project" value="UniProtKB-KW"/>
</dbReference>
<dbReference type="Proteomes" id="UP000593572">
    <property type="component" value="Unassembled WGS sequence"/>
</dbReference>
<evidence type="ECO:0000256" key="12">
    <source>
        <dbReference type="ARBA" id="ARBA00022982"/>
    </source>
</evidence>
<evidence type="ECO:0000256" key="8">
    <source>
        <dbReference type="ARBA" id="ARBA00022640"/>
    </source>
</evidence>
<accession>A0A7J8LKI1</accession>
<evidence type="ECO:0000256" key="10">
    <source>
        <dbReference type="ARBA" id="ARBA00022723"/>
    </source>
</evidence>
<dbReference type="GO" id="GO:0046872">
    <property type="term" value="F:metal ion binding"/>
    <property type="evidence" value="ECO:0007669"/>
    <property type="project" value="UniProtKB-KW"/>
</dbReference>
<dbReference type="GO" id="GO:0016491">
    <property type="term" value="F:oxidoreductase activity"/>
    <property type="evidence" value="ECO:0007669"/>
    <property type="project" value="UniProtKB-KW"/>
</dbReference>
<keyword evidence="20" id="KW-0604">Photosystem II</keyword>
<gene>
    <name evidence="22" type="ORF">Golob_023687</name>
</gene>
<keyword evidence="12" id="KW-0249">Electron transport</keyword>
<evidence type="ECO:0000256" key="15">
    <source>
        <dbReference type="ARBA" id="ARBA00022991"/>
    </source>
</evidence>
<dbReference type="EMBL" id="JABEZX010000003">
    <property type="protein sequence ID" value="MBA0552913.1"/>
    <property type="molecule type" value="Genomic_DNA"/>
</dbReference>
<evidence type="ECO:0000256" key="18">
    <source>
        <dbReference type="ARBA" id="ARBA00023078"/>
    </source>
</evidence>
<dbReference type="PANTHER" id="PTHR33149:SF12">
    <property type="entry name" value="PHOTOSYSTEM II D2 PROTEIN"/>
    <property type="match status" value="1"/>
</dbReference>
<keyword evidence="23" id="KW-1185">Reference proteome</keyword>
<dbReference type="SUPFAM" id="SSF81483">
    <property type="entry name" value="Bacterial photosystem II reaction centre, L and M subunits"/>
    <property type="match status" value="1"/>
</dbReference>
<evidence type="ECO:0000256" key="1">
    <source>
        <dbReference type="ARBA" id="ARBA00004141"/>
    </source>
</evidence>
<feature type="transmembrane region" description="Helical" evidence="21">
    <location>
        <begin position="86"/>
        <end position="108"/>
    </location>
</feature>
<name>A0A7J8LKI1_9ROSI</name>
<keyword evidence="11" id="KW-0460">Magnesium</keyword>
<keyword evidence="13 21" id="KW-1133">Transmembrane helix</keyword>
<keyword evidence="8" id="KW-0934">Plastid</keyword>
<evidence type="ECO:0000256" key="2">
    <source>
        <dbReference type="ARBA" id="ARBA00008204"/>
    </source>
</evidence>
<dbReference type="InterPro" id="IPR036854">
    <property type="entry name" value="Photo_II_D1/D2_sf"/>
</dbReference>
<sequence>MVYMRRVLFKTSGPLRETTSVDEWLYNGGPYELIVLHFLVGVACYMCREWELSFRLGMHIWIIVAYSIPVATATAIFLIYSSGQGSFFDGIVGVFGGSLFSVTHGSLVTSNLIRETTKIEFANEGYRFGQQEETCNIVVAY</sequence>
<keyword evidence="3" id="KW-0813">Transport</keyword>